<dbReference type="Proteomes" id="UP001430306">
    <property type="component" value="Unassembled WGS sequence"/>
</dbReference>
<gene>
    <name evidence="1" type="ORF">LOC71_19180</name>
</gene>
<proteinExistence type="predicted"/>
<name>A0ABS8NLF5_9BACT</name>
<accession>A0ABS8NLF5</accession>
<comment type="caution">
    <text evidence="1">The sequence shown here is derived from an EMBL/GenBank/DDBJ whole genome shotgun (WGS) entry which is preliminary data.</text>
</comment>
<reference evidence="1" key="1">
    <citation type="submission" date="2021-11" db="EMBL/GenBank/DDBJ databases">
        <title>Genome sequence.</title>
        <authorList>
            <person name="Sun Q."/>
        </authorList>
    </citation>
    <scope>NUCLEOTIDE SEQUENCE</scope>
    <source>
        <strain evidence="1">JC740</strain>
    </source>
</reference>
<dbReference type="RefSeq" id="WP_230276099.1">
    <property type="nucleotide sequence ID" value="NZ_JAJKFW010000052.1"/>
</dbReference>
<keyword evidence="2" id="KW-1185">Reference proteome</keyword>
<dbReference type="EMBL" id="JAJKFW010000052">
    <property type="protein sequence ID" value="MCC9644401.1"/>
    <property type="molecule type" value="Genomic_DNA"/>
</dbReference>
<protein>
    <submittedName>
        <fullName evidence="1">Uncharacterized protein</fullName>
    </submittedName>
</protein>
<evidence type="ECO:0000313" key="1">
    <source>
        <dbReference type="EMBL" id="MCC9644401.1"/>
    </source>
</evidence>
<organism evidence="1 2">
    <name type="scientific">Rhodopirellula halodulae</name>
    <dbReference type="NCBI Taxonomy" id="2894198"/>
    <lineage>
        <taxon>Bacteria</taxon>
        <taxon>Pseudomonadati</taxon>
        <taxon>Planctomycetota</taxon>
        <taxon>Planctomycetia</taxon>
        <taxon>Pirellulales</taxon>
        <taxon>Pirellulaceae</taxon>
        <taxon>Rhodopirellula</taxon>
    </lineage>
</organism>
<evidence type="ECO:0000313" key="2">
    <source>
        <dbReference type="Proteomes" id="UP001430306"/>
    </source>
</evidence>
<sequence length="430" mass="49108">METTTLSPEMPAREKQVPSAIIDWMESNRCRNRQVKSEIALCCKSYLKTGVFRVNKDRYQYTCGGQASQKLRLFLKDCPFVRTVVPATKRSQTAIHAFDGIDGFSPDEQSGESLLKNQSLDIYPPPSSLPSCPLSSLCIEASFLHKRAVKWNEWCDLKPKERKNRADYFGRRRMSRLIQDVISKIEFPSDLSFLGDLSDVPEKGHEISERAWCRKYLQYRSENPVINKVLYIDGRIYHPLITCPRPIRERWTIDGETVGEADLSASFFTLLASLLPEGGERRKAIDWVTSGDWYHRLQATASHNTHGHAFYGDEKELKRQTQIQCLFFADHHPENQRPLFEALREEFPSMASQIMRLRRNRGASGLCRSLTRMEGGVMGIAHGRLMDEVIPFLPNHDGIVLRQSDSEVAAAFLRDAGRQQLGFTPLVKAK</sequence>